<gene>
    <name evidence="1" type="ORF">CJN711_LOCUS23269</name>
</gene>
<accession>A0A815MPU8</accession>
<dbReference type="Proteomes" id="UP000663855">
    <property type="component" value="Unassembled WGS sequence"/>
</dbReference>
<reference evidence="1" key="1">
    <citation type="submission" date="2021-02" db="EMBL/GenBank/DDBJ databases">
        <authorList>
            <person name="Nowell W R."/>
        </authorList>
    </citation>
    <scope>NUCLEOTIDE SEQUENCE</scope>
</reference>
<dbReference type="EMBL" id="CAJNOV010010871">
    <property type="protein sequence ID" value="CAF1425783.1"/>
    <property type="molecule type" value="Genomic_DNA"/>
</dbReference>
<evidence type="ECO:0000313" key="1">
    <source>
        <dbReference type="EMBL" id="CAF1425783.1"/>
    </source>
</evidence>
<evidence type="ECO:0000313" key="2">
    <source>
        <dbReference type="Proteomes" id="UP000663855"/>
    </source>
</evidence>
<sequence length="109" mass="12396">MDKHLMLNSHLLPLNIDENDMNQESDSDISSINSDIEVDEAEQAVKDKGGKGKKRKRIGGAGGKLAYYDLDEHLIKWYRSKRDLDQEGINACKDKVTFKGMIRQGKKLF</sequence>
<proteinExistence type="predicted"/>
<name>A0A815MPU8_9BILA</name>
<dbReference type="AlphaFoldDB" id="A0A815MPU8"/>
<protein>
    <submittedName>
        <fullName evidence="1">Uncharacterized protein</fullName>
    </submittedName>
</protein>
<comment type="caution">
    <text evidence="1">The sequence shown here is derived from an EMBL/GenBank/DDBJ whole genome shotgun (WGS) entry which is preliminary data.</text>
</comment>
<organism evidence="1 2">
    <name type="scientific">Rotaria magnacalcarata</name>
    <dbReference type="NCBI Taxonomy" id="392030"/>
    <lineage>
        <taxon>Eukaryota</taxon>
        <taxon>Metazoa</taxon>
        <taxon>Spiralia</taxon>
        <taxon>Gnathifera</taxon>
        <taxon>Rotifera</taxon>
        <taxon>Eurotatoria</taxon>
        <taxon>Bdelloidea</taxon>
        <taxon>Philodinida</taxon>
        <taxon>Philodinidae</taxon>
        <taxon>Rotaria</taxon>
    </lineage>
</organism>